<sequence>MSINETRFTQFGCGLCAPLDWLNFDASPMMRLQKLPLIGIIPSGTFGRYRPNVEYEELRLALQNCYRYLKTGRIFRLVLPDLEVMAKAYLSSQNSEAAHEFMRVTYLGKESRDRRLVAFLREWTLELGIQCQK</sequence>
<dbReference type="OrthoDB" id="457170at2"/>
<gene>
    <name evidence="1" type="ORF">BWI75_13325</name>
</gene>
<dbReference type="AlphaFoldDB" id="A0A6N8FXD9"/>
<organism evidence="1 2">
    <name type="scientific">Gloeocapsopsis dulcis AAB1 = 1H9</name>
    <dbReference type="NCBI Taxonomy" id="1433147"/>
    <lineage>
        <taxon>Bacteria</taxon>
        <taxon>Bacillati</taxon>
        <taxon>Cyanobacteriota</taxon>
        <taxon>Cyanophyceae</taxon>
        <taxon>Oscillatoriophycideae</taxon>
        <taxon>Chroococcales</taxon>
        <taxon>Chroococcaceae</taxon>
        <taxon>Gloeocapsopsis</taxon>
        <taxon>Gloeocapsopsis dulcis</taxon>
    </lineage>
</organism>
<evidence type="ECO:0000313" key="1">
    <source>
        <dbReference type="EMBL" id="MUL37292.1"/>
    </source>
</evidence>
<keyword evidence="2" id="KW-1185">Reference proteome</keyword>
<dbReference type="RefSeq" id="WP_105219153.1">
    <property type="nucleotide sequence ID" value="NZ_CAWNSU010000030.1"/>
</dbReference>
<dbReference type="EMBL" id="NAPY01000019">
    <property type="protein sequence ID" value="MUL37292.1"/>
    <property type="molecule type" value="Genomic_DNA"/>
</dbReference>
<evidence type="ECO:0000313" key="2">
    <source>
        <dbReference type="Proteomes" id="UP000441797"/>
    </source>
</evidence>
<name>A0A6N8FXD9_9CHRO</name>
<comment type="caution">
    <text evidence="1">The sequence shown here is derived from an EMBL/GenBank/DDBJ whole genome shotgun (WGS) entry which is preliminary data.</text>
</comment>
<proteinExistence type="predicted"/>
<accession>A0A6N8FXD9</accession>
<dbReference type="Proteomes" id="UP000441797">
    <property type="component" value="Unassembled WGS sequence"/>
</dbReference>
<protein>
    <submittedName>
        <fullName evidence="1">Uncharacterized protein</fullName>
    </submittedName>
</protein>
<reference evidence="1 2" key="1">
    <citation type="journal article" date="2019" name="Front. Microbiol.">
        <title>Genomic Features for Desiccation Tolerance and Sugar Biosynthesis in the Extremophile Gloeocapsopsis sp. UTEX B3054.</title>
        <authorList>
            <person name="Urrejola C."/>
            <person name="Alcorta J."/>
            <person name="Salas L."/>
            <person name="Vasquez M."/>
            <person name="Polz M.F."/>
            <person name="Vicuna R."/>
            <person name="Diez B."/>
        </authorList>
    </citation>
    <scope>NUCLEOTIDE SEQUENCE [LARGE SCALE GENOMIC DNA]</scope>
    <source>
        <strain evidence="1 2">1H9</strain>
    </source>
</reference>